<gene>
    <name evidence="1" type="ORF">QFC20_006651</name>
</gene>
<evidence type="ECO:0000313" key="2">
    <source>
        <dbReference type="Proteomes" id="UP001230649"/>
    </source>
</evidence>
<dbReference type="Proteomes" id="UP001230649">
    <property type="component" value="Unassembled WGS sequence"/>
</dbReference>
<dbReference type="EMBL" id="JASBWS010000124">
    <property type="protein sequence ID" value="KAJ9095413.1"/>
    <property type="molecule type" value="Genomic_DNA"/>
</dbReference>
<sequence length="75" mass="8680">MDLLDFRRIILDYEKGLRWNDALKGQSITKATGALFLRGYALVQGLPKEDFKAQQRLLLSIFPQQDPYHQAKMAQ</sequence>
<evidence type="ECO:0000313" key="1">
    <source>
        <dbReference type="EMBL" id="KAJ9095413.1"/>
    </source>
</evidence>
<keyword evidence="2" id="KW-1185">Reference proteome</keyword>
<proteinExistence type="predicted"/>
<comment type="caution">
    <text evidence="1">The sequence shown here is derived from an EMBL/GenBank/DDBJ whole genome shotgun (WGS) entry which is preliminary data.</text>
</comment>
<name>A0ACC2V8G4_9TREE</name>
<protein>
    <submittedName>
        <fullName evidence="1">Uncharacterized protein</fullName>
    </submittedName>
</protein>
<accession>A0ACC2V8G4</accession>
<organism evidence="1 2">
    <name type="scientific">Naganishia adeliensis</name>
    <dbReference type="NCBI Taxonomy" id="92952"/>
    <lineage>
        <taxon>Eukaryota</taxon>
        <taxon>Fungi</taxon>
        <taxon>Dikarya</taxon>
        <taxon>Basidiomycota</taxon>
        <taxon>Agaricomycotina</taxon>
        <taxon>Tremellomycetes</taxon>
        <taxon>Filobasidiales</taxon>
        <taxon>Filobasidiaceae</taxon>
        <taxon>Naganishia</taxon>
    </lineage>
</organism>
<reference evidence="1" key="1">
    <citation type="submission" date="2023-04" db="EMBL/GenBank/DDBJ databases">
        <title>Draft Genome sequencing of Naganishia species isolated from polar environments using Oxford Nanopore Technology.</title>
        <authorList>
            <person name="Leo P."/>
            <person name="Venkateswaran K."/>
        </authorList>
    </citation>
    <scope>NUCLEOTIDE SEQUENCE</scope>
    <source>
        <strain evidence="1">MNA-CCFEE 5262</strain>
    </source>
</reference>